<dbReference type="InterPro" id="IPR015856">
    <property type="entry name" value="ABC_transpr_CbiO/EcfA_su"/>
</dbReference>
<evidence type="ECO:0000256" key="3">
    <source>
        <dbReference type="ARBA" id="ARBA00022840"/>
    </source>
</evidence>
<dbReference type="Pfam" id="PF00005">
    <property type="entry name" value="ABC_tran"/>
    <property type="match status" value="1"/>
</dbReference>
<proteinExistence type="predicted"/>
<dbReference type="GO" id="GO:0005524">
    <property type="term" value="F:ATP binding"/>
    <property type="evidence" value="ECO:0007669"/>
    <property type="project" value="UniProtKB-KW"/>
</dbReference>
<protein>
    <submittedName>
        <fullName evidence="5">COBALT TRANSPORT ATP-BINDING PROTEIN O</fullName>
    </submittedName>
</protein>
<dbReference type="GO" id="GO:0016887">
    <property type="term" value="F:ATP hydrolysis activity"/>
    <property type="evidence" value="ECO:0007669"/>
    <property type="project" value="InterPro"/>
</dbReference>
<dbReference type="InterPro" id="IPR050095">
    <property type="entry name" value="ECF_ABC_transporter_ATP-bd"/>
</dbReference>
<dbReference type="SUPFAM" id="SSF52540">
    <property type="entry name" value="P-loop containing nucleoside triphosphate hydrolases"/>
    <property type="match status" value="1"/>
</dbReference>
<keyword evidence="3 5" id="KW-0067">ATP-binding</keyword>
<dbReference type="eggNOG" id="COG1122">
    <property type="taxonomic scope" value="Bacteria"/>
</dbReference>
<feature type="domain" description="ABC transporter" evidence="4">
    <location>
        <begin position="11"/>
        <end position="213"/>
    </location>
</feature>
<dbReference type="Gene3D" id="3.40.50.300">
    <property type="entry name" value="P-loop containing nucleotide triphosphate hydrolases"/>
    <property type="match status" value="1"/>
</dbReference>
<keyword evidence="1" id="KW-0813">Transport</keyword>
<dbReference type="SMART" id="SM00382">
    <property type="entry name" value="AAA"/>
    <property type="match status" value="1"/>
</dbReference>
<dbReference type="PROSITE" id="PS50893">
    <property type="entry name" value="ABC_TRANSPORTER_2"/>
    <property type="match status" value="1"/>
</dbReference>
<dbReference type="InterPro" id="IPR027417">
    <property type="entry name" value="P-loop_NTPase"/>
</dbReference>
<dbReference type="PROSITE" id="PS00211">
    <property type="entry name" value="ABC_TRANSPORTER_1"/>
    <property type="match status" value="1"/>
</dbReference>
<dbReference type="InterPro" id="IPR003439">
    <property type="entry name" value="ABC_transporter-like_ATP-bd"/>
</dbReference>
<evidence type="ECO:0000256" key="2">
    <source>
        <dbReference type="ARBA" id="ARBA00022741"/>
    </source>
</evidence>
<name>Q7M9V1_WOLSU</name>
<evidence type="ECO:0000259" key="4">
    <source>
        <dbReference type="PROSITE" id="PS50893"/>
    </source>
</evidence>
<evidence type="ECO:0000313" key="6">
    <source>
        <dbReference type="Proteomes" id="UP000000422"/>
    </source>
</evidence>
<dbReference type="AlphaFoldDB" id="Q7M9V1"/>
<dbReference type="KEGG" id="wsu:WS0649"/>
<dbReference type="PANTHER" id="PTHR43553">
    <property type="entry name" value="HEAVY METAL TRANSPORTER"/>
    <property type="match status" value="1"/>
</dbReference>
<organism evidence="6">
    <name type="scientific">Wolinella succinogenes (strain ATCC 29543 / DSM 1740 / CCUG 13145 / JCM 31913 / LMG 7466 / NCTC 11488 / FDC 602W)</name>
    <name type="common">Vibrio succinogenes</name>
    <dbReference type="NCBI Taxonomy" id="273121"/>
    <lineage>
        <taxon>Bacteria</taxon>
        <taxon>Pseudomonadati</taxon>
        <taxon>Campylobacterota</taxon>
        <taxon>Epsilonproteobacteria</taxon>
        <taxon>Campylobacterales</taxon>
        <taxon>Helicobacteraceae</taxon>
        <taxon>Wolinella</taxon>
    </lineage>
</organism>
<evidence type="ECO:0000256" key="1">
    <source>
        <dbReference type="ARBA" id="ARBA00022448"/>
    </source>
</evidence>
<dbReference type="InterPro" id="IPR017871">
    <property type="entry name" value="ABC_transporter-like_CS"/>
</dbReference>
<dbReference type="Proteomes" id="UP000000422">
    <property type="component" value="Chromosome"/>
</dbReference>
<dbReference type="GO" id="GO:0042626">
    <property type="term" value="F:ATPase-coupled transmembrane transporter activity"/>
    <property type="evidence" value="ECO:0007669"/>
    <property type="project" value="TreeGrafter"/>
</dbReference>
<dbReference type="EMBL" id="BX571658">
    <property type="protein sequence ID" value="CAE09780.1"/>
    <property type="molecule type" value="Genomic_DNA"/>
</dbReference>
<evidence type="ECO:0000313" key="5">
    <source>
        <dbReference type="EMBL" id="CAE09780.1"/>
    </source>
</evidence>
<keyword evidence="2" id="KW-0547">Nucleotide-binding</keyword>
<sequence>MDGGVDSFMLVSLERIAFSLPDSPPLFQNLSLGIAPKDRLAILGNNGSGKSTLLKILAGLLEPTAGQRGSKEGLKIGYLFQDSKDQFIAPTVLEDVAFSLFAQGESRNGALERAKVELERLGIGSLAERSLYHLSGGERRLVALAGVLAGDYDLWLLDEPTNEMDEVHQARVEEILATSLAPWVIITHDLSLPRSLGASIYRLEGGILHKEES</sequence>
<reference evidence="5 6" key="1">
    <citation type="journal article" date="2003" name="Proc. Natl. Acad. Sci. U.S.A.">
        <title>Complete genome sequence and analysis of Wolinella succinogenes.</title>
        <authorList>
            <person name="Baar C."/>
            <person name="Eppinger M."/>
            <person name="Raddatz G."/>
            <person name="Simon JM."/>
            <person name="Lanz C."/>
            <person name="Klimmek O."/>
            <person name="Nandakumar R."/>
            <person name="Gross R."/>
            <person name="Rosinus A."/>
            <person name="Keller H."/>
            <person name="Jagtap P."/>
            <person name="Linke B."/>
            <person name="Meyer F."/>
            <person name="Lederer H."/>
            <person name="Schuster S.C."/>
        </authorList>
    </citation>
    <scope>NUCLEOTIDE SEQUENCE [LARGE SCALE GENOMIC DNA]</scope>
    <source>
        <strain evidence="6">ATCC 29543 / DSM 1740 / CCUG 13145 / JCM 31913 / LMG 7466 / NCTC 11488 / FDC 602W</strain>
    </source>
</reference>
<dbReference type="HOGENOM" id="CLU_000604_1_22_7"/>
<keyword evidence="6" id="KW-1185">Reference proteome</keyword>
<dbReference type="STRING" id="273121.WS0649"/>
<dbReference type="InterPro" id="IPR003593">
    <property type="entry name" value="AAA+_ATPase"/>
</dbReference>
<dbReference type="GO" id="GO:0043190">
    <property type="term" value="C:ATP-binding cassette (ABC) transporter complex"/>
    <property type="evidence" value="ECO:0007669"/>
    <property type="project" value="TreeGrafter"/>
</dbReference>
<dbReference type="CDD" id="cd03225">
    <property type="entry name" value="ABC_cobalt_CbiO_domain1"/>
    <property type="match status" value="1"/>
</dbReference>
<accession>Q7M9V1</accession>
<gene>
    <name evidence="5" type="ordered locus">WS0649</name>
</gene>